<evidence type="ECO:0000313" key="2">
    <source>
        <dbReference type="EMBL" id="CAH3140234.1"/>
    </source>
</evidence>
<name>A0ABN8PB70_9CNID</name>
<dbReference type="PANTHER" id="PTHR14716:SF0">
    <property type="entry name" value="CILIA- AND FLAGELLA-ASSOCIATED PROTEIN 69"/>
    <property type="match status" value="1"/>
</dbReference>
<feature type="domain" description="Cilia- and flagella-associated protein 69 ARM repeats" evidence="1">
    <location>
        <begin position="39"/>
        <end position="751"/>
    </location>
</feature>
<dbReference type="Gene3D" id="1.25.10.10">
    <property type="entry name" value="Leucine-rich Repeat Variant"/>
    <property type="match status" value="1"/>
</dbReference>
<dbReference type="InterPro" id="IPR011989">
    <property type="entry name" value="ARM-like"/>
</dbReference>
<dbReference type="EMBL" id="CALNXK010000064">
    <property type="protein sequence ID" value="CAH3140234.1"/>
    <property type="molecule type" value="Genomic_DNA"/>
</dbReference>
<dbReference type="Pfam" id="PF21049">
    <property type="entry name" value="CFA69_ARM_rpt"/>
    <property type="match status" value="1"/>
</dbReference>
<dbReference type="Proteomes" id="UP001159405">
    <property type="component" value="Unassembled WGS sequence"/>
</dbReference>
<evidence type="ECO:0000259" key="1">
    <source>
        <dbReference type="Pfam" id="PF21049"/>
    </source>
</evidence>
<dbReference type="InterPro" id="IPR048733">
    <property type="entry name" value="CFA69_ARM_dom"/>
</dbReference>
<proteinExistence type="predicted"/>
<dbReference type="InterPro" id="IPR016024">
    <property type="entry name" value="ARM-type_fold"/>
</dbReference>
<dbReference type="SUPFAM" id="SSF48371">
    <property type="entry name" value="ARM repeat"/>
    <property type="match status" value="1"/>
</dbReference>
<comment type="caution">
    <text evidence="2">The sequence shown here is derived from an EMBL/GenBank/DDBJ whole genome shotgun (WGS) entry which is preliminary data.</text>
</comment>
<evidence type="ECO:0000313" key="3">
    <source>
        <dbReference type="Proteomes" id="UP001159405"/>
    </source>
</evidence>
<accession>A0ABN8PB70</accession>
<protein>
    <recommendedName>
        <fullName evidence="1">Cilia- and flagella-associated protein 69 ARM repeats domain-containing protein</fullName>
    </recommendedName>
</protein>
<gene>
    <name evidence="2" type="ORF">PLOB_00041117</name>
</gene>
<dbReference type="PANTHER" id="PTHR14716">
    <property type="entry name" value="CILIA- AND FLAGELLA-ASSOCIATED PROTEIN 69"/>
    <property type="match status" value="1"/>
</dbReference>
<sequence length="945" mass="106329">MAAATARPPIPVVNNVMTDEDLDNLRTDGKHSGKLVPVSVVKTHKLLTDKHSNELVDRHVRAVHRLTKYFCHGFLMKDVDLVCDMITVCRERLEGNRQYESPLCDLIKVCGKPFLKEKTSDDATYAESIINLLTELGHTMKIQNVAVQLQLGESLIQFYTEHSLERQYFEGYQASNSSYNISLVEKSGVARAVVESLEQVEDLSVRLEIMKVLQCYSTSALNCDDMLSVGAAGLLCSGMNIPDPSDSLAFRTVEILWNLLEFGSKQEVANQLNCKEFVTVIINKWSLYVRSVCFVCRNDLLVISSLVVSLCPTSPFLETGFTKEIVLLATFTEVKSHHELVRSLKLDQSHEDFEFKKLLMNALVLLSSDSASFQIFSENRVILSLFSFVRANDSSSAVEWSPAQFEELQLQALDTLSAVAPLCLDDYMTCQSNTRLLMLLEWCVGQADYGGHGNSFHGSGGRGNKRSQMRFCLRLIRSMVSVGDDALNQDLVDQGAIGQLVGILLNASTSPDENDSIDVELQCDMLFIVSSLCEVDTHRKELFGSQGVQVLVEYLKRDPDKINSPLGHHQLLLSAVDCVWSALLGCYLTEQLFLENDGIFHLMDLLEICPLTMQNLVLGCLVDLCENVKALAHVQSWRGKKQISAGKLLVELWKNEESNMGVTRDKTGKMADLQRPLMGTVQERQGVIPLPADRPSQAIVDVSENMRAKIYSMFCKLGFNAIPGLSTVDYVTVAVIEKYLDFKMLEVWKEIKMELELENIRPVSPDADSMNEITKILNDRAAGVSATQDQLLQAQRNQDLIEEEEYYDSIKENHRQEEKALNDFSDYVNRTSDYTVLRAAKRKQLSAIEASRLDHSDHSKEITHDTLQEDLNTTTFCGRRVEIESTPLEITRAFMDMTVSDEDKKALVVTAWILYDFEVKYLLFPVALEIAYTLLQRARLPGMKE</sequence>
<keyword evidence="3" id="KW-1185">Reference proteome</keyword>
<dbReference type="InterPro" id="IPR048732">
    <property type="entry name" value="CFA69"/>
</dbReference>
<reference evidence="2 3" key="1">
    <citation type="submission" date="2022-05" db="EMBL/GenBank/DDBJ databases">
        <authorList>
            <consortium name="Genoscope - CEA"/>
            <person name="William W."/>
        </authorList>
    </citation>
    <scope>NUCLEOTIDE SEQUENCE [LARGE SCALE GENOMIC DNA]</scope>
</reference>
<organism evidence="2 3">
    <name type="scientific">Porites lobata</name>
    <dbReference type="NCBI Taxonomy" id="104759"/>
    <lineage>
        <taxon>Eukaryota</taxon>
        <taxon>Metazoa</taxon>
        <taxon>Cnidaria</taxon>
        <taxon>Anthozoa</taxon>
        <taxon>Hexacorallia</taxon>
        <taxon>Scleractinia</taxon>
        <taxon>Fungiina</taxon>
        <taxon>Poritidae</taxon>
        <taxon>Porites</taxon>
    </lineage>
</organism>